<accession>A0A507DLV0</accession>
<sequence length="138" mass="15035">MKRKADEGGTSRAGPSKSRKTIGGVKTRKKVAYGTCPLIPEWHLHHKTWVLVAMKPCFYVSQHKDPSLLFSPQLILQAKTSTSYWTVIQNLGLAALKAGVGRPPHYLRQSNLAGMTGGDPHPEGYIGGSGSNLFSCKF</sequence>
<reference evidence="2 3" key="1">
    <citation type="journal article" date="2019" name="Sci. Rep.">
        <title>Comparative genomics of chytrid fungi reveal insights into the obligate biotrophic and pathogenic lifestyle of Synchytrium endobioticum.</title>
        <authorList>
            <person name="van de Vossenberg B.T.L.H."/>
            <person name="Warris S."/>
            <person name="Nguyen H.D.T."/>
            <person name="van Gent-Pelzer M.P.E."/>
            <person name="Joly D.L."/>
            <person name="van de Geest H.C."/>
            <person name="Bonants P.J.M."/>
            <person name="Smith D.S."/>
            <person name="Levesque C.A."/>
            <person name="van der Lee T.A.J."/>
        </authorList>
    </citation>
    <scope>NUCLEOTIDE SEQUENCE [LARGE SCALE GENOMIC DNA]</scope>
    <source>
        <strain evidence="2 3">MB42</strain>
    </source>
</reference>
<gene>
    <name evidence="2" type="ORF">SeMB42_g01261</name>
</gene>
<feature type="region of interest" description="Disordered" evidence="1">
    <location>
        <begin position="1"/>
        <end position="24"/>
    </location>
</feature>
<evidence type="ECO:0000256" key="1">
    <source>
        <dbReference type="SAM" id="MobiDB-lite"/>
    </source>
</evidence>
<keyword evidence="3" id="KW-1185">Reference proteome</keyword>
<organism evidence="2 3">
    <name type="scientific">Synchytrium endobioticum</name>
    <dbReference type="NCBI Taxonomy" id="286115"/>
    <lineage>
        <taxon>Eukaryota</taxon>
        <taxon>Fungi</taxon>
        <taxon>Fungi incertae sedis</taxon>
        <taxon>Chytridiomycota</taxon>
        <taxon>Chytridiomycota incertae sedis</taxon>
        <taxon>Chytridiomycetes</taxon>
        <taxon>Synchytriales</taxon>
        <taxon>Synchytriaceae</taxon>
        <taxon>Synchytrium</taxon>
    </lineage>
</organism>
<evidence type="ECO:0000313" key="2">
    <source>
        <dbReference type="EMBL" id="TPX52642.1"/>
    </source>
</evidence>
<dbReference type="AlphaFoldDB" id="A0A507DLV0"/>
<dbReference type="VEuPathDB" id="FungiDB:SeMB42_g01261"/>
<proteinExistence type="predicted"/>
<comment type="caution">
    <text evidence="2">The sequence shown here is derived from an EMBL/GenBank/DDBJ whole genome shotgun (WGS) entry which is preliminary data.</text>
</comment>
<evidence type="ECO:0000313" key="3">
    <source>
        <dbReference type="Proteomes" id="UP000317494"/>
    </source>
</evidence>
<dbReference type="EMBL" id="QEAN01000031">
    <property type="protein sequence ID" value="TPX52642.1"/>
    <property type="molecule type" value="Genomic_DNA"/>
</dbReference>
<protein>
    <submittedName>
        <fullName evidence="2">Uncharacterized protein</fullName>
    </submittedName>
</protein>
<dbReference type="Proteomes" id="UP000317494">
    <property type="component" value="Unassembled WGS sequence"/>
</dbReference>
<name>A0A507DLV0_9FUNG</name>